<proteinExistence type="predicted"/>
<name>A0A0E9Y2R5_ANGAN</name>
<reference evidence="1" key="1">
    <citation type="submission" date="2014-11" db="EMBL/GenBank/DDBJ databases">
        <authorList>
            <person name="Amaro Gonzalez C."/>
        </authorList>
    </citation>
    <scope>NUCLEOTIDE SEQUENCE</scope>
</reference>
<organism evidence="1">
    <name type="scientific">Anguilla anguilla</name>
    <name type="common">European freshwater eel</name>
    <name type="synonym">Muraena anguilla</name>
    <dbReference type="NCBI Taxonomy" id="7936"/>
    <lineage>
        <taxon>Eukaryota</taxon>
        <taxon>Metazoa</taxon>
        <taxon>Chordata</taxon>
        <taxon>Craniata</taxon>
        <taxon>Vertebrata</taxon>
        <taxon>Euteleostomi</taxon>
        <taxon>Actinopterygii</taxon>
        <taxon>Neopterygii</taxon>
        <taxon>Teleostei</taxon>
        <taxon>Anguilliformes</taxon>
        <taxon>Anguillidae</taxon>
        <taxon>Anguilla</taxon>
    </lineage>
</organism>
<sequence>MPGNDSFCKTDWRIISRIMLIFNQVT</sequence>
<dbReference type="EMBL" id="GBXM01000084">
    <property type="protein sequence ID" value="JAI08494.1"/>
    <property type="molecule type" value="Transcribed_RNA"/>
</dbReference>
<reference evidence="1" key="2">
    <citation type="journal article" date="2015" name="Fish Shellfish Immunol.">
        <title>Early steps in the European eel (Anguilla anguilla)-Vibrio vulnificus interaction in the gills: Role of the RtxA13 toxin.</title>
        <authorList>
            <person name="Callol A."/>
            <person name="Pajuelo D."/>
            <person name="Ebbesson L."/>
            <person name="Teles M."/>
            <person name="MacKenzie S."/>
            <person name="Amaro C."/>
        </authorList>
    </citation>
    <scope>NUCLEOTIDE SEQUENCE</scope>
</reference>
<evidence type="ECO:0000313" key="1">
    <source>
        <dbReference type="EMBL" id="JAI08494.1"/>
    </source>
</evidence>
<accession>A0A0E9Y2R5</accession>
<protein>
    <submittedName>
        <fullName evidence="1">Uncharacterized protein</fullName>
    </submittedName>
</protein>
<dbReference type="AlphaFoldDB" id="A0A0E9Y2R5"/>